<reference evidence="2 3" key="1">
    <citation type="submission" date="2019-01" db="EMBL/GenBank/DDBJ databases">
        <title>Pseudolysobacter antarctica gen. nov., sp. nov., isolated from Fildes Peninsula, Antarctica.</title>
        <authorList>
            <person name="Wei Z."/>
            <person name="Peng F."/>
        </authorList>
    </citation>
    <scope>NUCLEOTIDE SEQUENCE [LARGE SCALE GENOMIC DNA]</scope>
    <source>
        <strain evidence="2 3">AQ6-296</strain>
    </source>
</reference>
<organism evidence="2 3">
    <name type="scientific">Pseudolysobacter antarcticus</name>
    <dbReference type="NCBI Taxonomy" id="2511995"/>
    <lineage>
        <taxon>Bacteria</taxon>
        <taxon>Pseudomonadati</taxon>
        <taxon>Pseudomonadota</taxon>
        <taxon>Gammaproteobacteria</taxon>
        <taxon>Lysobacterales</taxon>
        <taxon>Rhodanobacteraceae</taxon>
        <taxon>Pseudolysobacter</taxon>
    </lineage>
</organism>
<name>A0A411HKY6_9GAMM</name>
<protein>
    <submittedName>
        <fullName evidence="2">Uncharacterized protein</fullName>
    </submittedName>
</protein>
<evidence type="ECO:0000256" key="1">
    <source>
        <dbReference type="SAM" id="SignalP"/>
    </source>
</evidence>
<sequence>MKNKIDLSGMLMTVAKFSACLLPLAPLHVVAQVVDTSFHNSNLRDGTLLRDPGSDAPLSFLVDESFDQVAPPVLPQGWRSTATNWQTVEDLIAISAPNAAHVFEPPFISDNFLFAPAFISVAHMQLRFKQRMDIEYSKAAPDFAYDGVVLEIAGSRNGPFFDIENKGGTFASGGYTHLISISNNPLAGRNVWSGLVPDYKDVVVNLPPSLIGCLLFVRWRMGTDGDLVGADGYYLDNVQFGVPNEYIFADTFEKTPQACL</sequence>
<dbReference type="Proteomes" id="UP000291562">
    <property type="component" value="Chromosome"/>
</dbReference>
<proteinExistence type="predicted"/>
<keyword evidence="3" id="KW-1185">Reference proteome</keyword>
<evidence type="ECO:0000313" key="3">
    <source>
        <dbReference type="Proteomes" id="UP000291562"/>
    </source>
</evidence>
<accession>A0A411HKY6</accession>
<evidence type="ECO:0000313" key="2">
    <source>
        <dbReference type="EMBL" id="QBB71192.1"/>
    </source>
</evidence>
<feature type="signal peptide" evidence="1">
    <location>
        <begin position="1"/>
        <end position="31"/>
    </location>
</feature>
<dbReference type="EMBL" id="CP035704">
    <property type="protein sequence ID" value="QBB71192.1"/>
    <property type="molecule type" value="Genomic_DNA"/>
</dbReference>
<feature type="chain" id="PRO_5019566306" evidence="1">
    <location>
        <begin position="32"/>
        <end position="260"/>
    </location>
</feature>
<keyword evidence="1" id="KW-0732">Signal</keyword>
<dbReference type="KEGG" id="xbc:ELE36_12980"/>
<dbReference type="RefSeq" id="WP_129833956.1">
    <property type="nucleotide sequence ID" value="NZ_CP035704.1"/>
</dbReference>
<dbReference type="OrthoDB" id="291295at2"/>
<dbReference type="AlphaFoldDB" id="A0A411HKY6"/>
<gene>
    <name evidence="2" type="ORF">ELE36_12980</name>
</gene>